<dbReference type="AlphaFoldDB" id="A0A2P2N984"/>
<organism evidence="2">
    <name type="scientific">Rhizophora mucronata</name>
    <name type="common">Asiatic mangrove</name>
    <dbReference type="NCBI Taxonomy" id="61149"/>
    <lineage>
        <taxon>Eukaryota</taxon>
        <taxon>Viridiplantae</taxon>
        <taxon>Streptophyta</taxon>
        <taxon>Embryophyta</taxon>
        <taxon>Tracheophyta</taxon>
        <taxon>Spermatophyta</taxon>
        <taxon>Magnoliopsida</taxon>
        <taxon>eudicotyledons</taxon>
        <taxon>Gunneridae</taxon>
        <taxon>Pentapetalae</taxon>
        <taxon>rosids</taxon>
        <taxon>fabids</taxon>
        <taxon>Malpighiales</taxon>
        <taxon>Rhizophoraceae</taxon>
        <taxon>Rhizophora</taxon>
    </lineage>
</organism>
<feature type="transmembrane region" description="Helical" evidence="1">
    <location>
        <begin position="14"/>
        <end position="35"/>
    </location>
</feature>
<reference evidence="2" key="1">
    <citation type="submission" date="2018-02" db="EMBL/GenBank/DDBJ databases">
        <title>Rhizophora mucronata_Transcriptome.</title>
        <authorList>
            <person name="Meera S.P."/>
            <person name="Sreeshan A."/>
            <person name="Augustine A."/>
        </authorList>
    </citation>
    <scope>NUCLEOTIDE SEQUENCE</scope>
    <source>
        <tissue evidence="2">Leaf</tissue>
    </source>
</reference>
<keyword evidence="1" id="KW-0472">Membrane</keyword>
<evidence type="ECO:0000313" key="2">
    <source>
        <dbReference type="EMBL" id="MBX39028.1"/>
    </source>
</evidence>
<evidence type="ECO:0000256" key="1">
    <source>
        <dbReference type="SAM" id="Phobius"/>
    </source>
</evidence>
<proteinExistence type="predicted"/>
<accession>A0A2P2N984</accession>
<protein>
    <submittedName>
        <fullName evidence="2">Uncharacterized protein</fullName>
    </submittedName>
</protein>
<keyword evidence="1" id="KW-1133">Transmembrane helix</keyword>
<sequence>MICIFSYRVSFSLAFAKCVVFISISDTGVMLQLLLYNCKVQFKPFCCRSHWLPFLIPCV</sequence>
<name>A0A2P2N984_RHIMU</name>
<dbReference type="EMBL" id="GGEC01058544">
    <property type="protein sequence ID" value="MBX39028.1"/>
    <property type="molecule type" value="Transcribed_RNA"/>
</dbReference>
<keyword evidence="1" id="KW-0812">Transmembrane</keyword>